<evidence type="ECO:0000313" key="2">
    <source>
        <dbReference type="EMBL" id="KAG5648446.1"/>
    </source>
</evidence>
<protein>
    <submittedName>
        <fullName evidence="2">Uncharacterized protein</fullName>
    </submittedName>
</protein>
<dbReference type="Proteomes" id="UP000717328">
    <property type="component" value="Unassembled WGS sequence"/>
</dbReference>
<sequence>MDPAHFSRPPSVPAIVAEETDSSEIKAQTIPYASRVDITALDPVGIQELSKNSVAQEEAQHSFSSSNATLTGIAAGEGPFDFARTLQTIV</sequence>
<dbReference type="AlphaFoldDB" id="A0A9P7KDV2"/>
<accession>A0A9P7KDV2</accession>
<name>A0A9P7KDV2_9AGAR</name>
<reference evidence="2" key="1">
    <citation type="submission" date="2021-02" db="EMBL/GenBank/DDBJ databases">
        <authorList>
            <person name="Nieuwenhuis M."/>
            <person name="Van De Peppel L.J.J."/>
        </authorList>
    </citation>
    <scope>NUCLEOTIDE SEQUENCE</scope>
    <source>
        <strain evidence="2">D49</strain>
    </source>
</reference>
<organism evidence="2 3">
    <name type="scientific">Sphagnurus paluster</name>
    <dbReference type="NCBI Taxonomy" id="117069"/>
    <lineage>
        <taxon>Eukaryota</taxon>
        <taxon>Fungi</taxon>
        <taxon>Dikarya</taxon>
        <taxon>Basidiomycota</taxon>
        <taxon>Agaricomycotina</taxon>
        <taxon>Agaricomycetes</taxon>
        <taxon>Agaricomycetidae</taxon>
        <taxon>Agaricales</taxon>
        <taxon>Tricholomatineae</taxon>
        <taxon>Lyophyllaceae</taxon>
        <taxon>Sphagnurus</taxon>
    </lineage>
</organism>
<proteinExistence type="predicted"/>
<evidence type="ECO:0000313" key="3">
    <source>
        <dbReference type="Proteomes" id="UP000717328"/>
    </source>
</evidence>
<reference evidence="2" key="2">
    <citation type="submission" date="2021-10" db="EMBL/GenBank/DDBJ databases">
        <title>Phylogenomics reveals ancestral predisposition of the termite-cultivated fungus Termitomyces towards a domesticated lifestyle.</title>
        <authorList>
            <person name="Auxier B."/>
            <person name="Grum-Grzhimaylo A."/>
            <person name="Cardenas M.E."/>
            <person name="Lodge J.D."/>
            <person name="Laessoe T."/>
            <person name="Pedersen O."/>
            <person name="Smith M.E."/>
            <person name="Kuyper T.W."/>
            <person name="Franco-Molano E.A."/>
            <person name="Baroni T.J."/>
            <person name="Aanen D.K."/>
        </authorList>
    </citation>
    <scope>NUCLEOTIDE SEQUENCE</scope>
    <source>
        <strain evidence="2">D49</strain>
    </source>
</reference>
<comment type="caution">
    <text evidence="2">The sequence shown here is derived from an EMBL/GenBank/DDBJ whole genome shotgun (WGS) entry which is preliminary data.</text>
</comment>
<keyword evidence="3" id="KW-1185">Reference proteome</keyword>
<feature type="region of interest" description="Disordered" evidence="1">
    <location>
        <begin position="1"/>
        <end position="20"/>
    </location>
</feature>
<gene>
    <name evidence="2" type="ORF">H0H81_007064</name>
</gene>
<dbReference type="EMBL" id="JABCKI010001854">
    <property type="protein sequence ID" value="KAG5648446.1"/>
    <property type="molecule type" value="Genomic_DNA"/>
</dbReference>
<evidence type="ECO:0000256" key="1">
    <source>
        <dbReference type="SAM" id="MobiDB-lite"/>
    </source>
</evidence>